<keyword evidence="3 6" id="KW-0238">DNA-binding</keyword>
<dbReference type="InterPro" id="IPR020479">
    <property type="entry name" value="HD_metazoa"/>
</dbReference>
<evidence type="ECO:0000259" key="9">
    <source>
        <dbReference type="PROSITE" id="PS50071"/>
    </source>
</evidence>
<evidence type="ECO:0000256" key="3">
    <source>
        <dbReference type="ARBA" id="ARBA00023125"/>
    </source>
</evidence>
<protein>
    <recommendedName>
        <fullName evidence="9">Homeobox domain-containing protein</fullName>
    </recommendedName>
</protein>
<keyword evidence="11" id="KW-1185">Reference proteome</keyword>
<dbReference type="CDD" id="cd00086">
    <property type="entry name" value="homeodomain"/>
    <property type="match status" value="1"/>
</dbReference>
<feature type="DNA-binding region" description="Homeobox" evidence="6">
    <location>
        <begin position="308"/>
        <end position="367"/>
    </location>
</feature>
<proteinExistence type="predicted"/>
<dbReference type="InterPro" id="IPR001356">
    <property type="entry name" value="HD"/>
</dbReference>
<gene>
    <name evidence="10" type="ORF">TcWFU_000212</name>
</gene>
<dbReference type="PRINTS" id="PR00024">
    <property type="entry name" value="HOMEOBOX"/>
</dbReference>
<dbReference type="Pfam" id="PF00046">
    <property type="entry name" value="Homeodomain"/>
    <property type="match status" value="1"/>
</dbReference>
<evidence type="ECO:0000256" key="5">
    <source>
        <dbReference type="ARBA" id="ARBA00023242"/>
    </source>
</evidence>
<feature type="region of interest" description="Disordered" evidence="8">
    <location>
        <begin position="1"/>
        <end position="57"/>
    </location>
</feature>
<comment type="subcellular location">
    <subcellularLocation>
        <location evidence="1 6 7">Nucleus</location>
    </subcellularLocation>
</comment>
<feature type="domain" description="Homeobox" evidence="9">
    <location>
        <begin position="306"/>
        <end position="366"/>
    </location>
</feature>
<evidence type="ECO:0000256" key="4">
    <source>
        <dbReference type="ARBA" id="ARBA00023155"/>
    </source>
</evidence>
<keyword evidence="4 6" id="KW-0371">Homeobox</keyword>
<dbReference type="InterPro" id="IPR050394">
    <property type="entry name" value="Homeobox_NK-like"/>
</dbReference>
<evidence type="ECO:0000256" key="7">
    <source>
        <dbReference type="RuleBase" id="RU000682"/>
    </source>
</evidence>
<dbReference type="InterPro" id="IPR000047">
    <property type="entry name" value="HTH_motif"/>
</dbReference>
<keyword evidence="2" id="KW-0217">Developmental protein</keyword>
<comment type="caution">
    <text evidence="10">The sequence shown here is derived from an EMBL/GenBank/DDBJ whole genome shotgun (WGS) entry which is preliminary data.</text>
</comment>
<sequence length="473" mass="53541">MDADDAGNGKEDHLFGPDTSTSKPNADMHCCTRSTESTIQHTDADATKPSDTLCTGRTRGSTNFTSQSVSKATDFDPFSVLPTAKNLMEYILQPPDAFSTEVFQDWLLLVTLDGVNFIKEIPENPASFMQLSYAHRNLCLGWFAFFCDYLPRTIEKHPSVQTSILFARENHNFLTDFRQRLQQCLQELSKFTVILERLLFTKTETNRETRWTENMGIPTDATTLDFTPTNIIPLLPNPNSHMLTTGMQVQVQPFPSQEAGHQNQMESFQTSNLLHSNPLSPSFFSNPSSFSASPRDLEMMVVAHFPNQSKRRILFNKFQISELEKRFRKQRYLTAQERQELAHSIGLTSTQVKIWFQNNRYKMKRSAHSSAANGSVPTAPTNFAHSPPNIPQLWCNGPVSSLEATPMPEGDLAFSHLIPIKQTRTQQLQEHSTVPHQSPSMPKSTPRAWQNLLTLLRDRMPANKEVDDEGMST</sequence>
<dbReference type="Gene3D" id="1.10.10.60">
    <property type="entry name" value="Homeodomain-like"/>
    <property type="match status" value="1"/>
</dbReference>
<dbReference type="Proteomes" id="UP001651158">
    <property type="component" value="Unassembled WGS sequence"/>
</dbReference>
<feature type="compositionally biased region" description="Polar residues" evidence="8">
    <location>
        <begin position="32"/>
        <end position="41"/>
    </location>
</feature>
<keyword evidence="5 6" id="KW-0539">Nucleus</keyword>
<dbReference type="SUPFAM" id="SSF46689">
    <property type="entry name" value="Homeodomain-like"/>
    <property type="match status" value="1"/>
</dbReference>
<dbReference type="PROSITE" id="PS50071">
    <property type="entry name" value="HOMEOBOX_2"/>
    <property type="match status" value="1"/>
</dbReference>
<accession>A0ABR4Q6S9</accession>
<dbReference type="PANTHER" id="PTHR24340:SF41">
    <property type="entry name" value="MUSCLE-SPECIFIC HOMEOBOX PROTEIN TINMAN-RELATED"/>
    <property type="match status" value="1"/>
</dbReference>
<organism evidence="10 11">
    <name type="scientific">Taenia crassiceps</name>
    <dbReference type="NCBI Taxonomy" id="6207"/>
    <lineage>
        <taxon>Eukaryota</taxon>
        <taxon>Metazoa</taxon>
        <taxon>Spiralia</taxon>
        <taxon>Lophotrochozoa</taxon>
        <taxon>Platyhelminthes</taxon>
        <taxon>Cestoda</taxon>
        <taxon>Eucestoda</taxon>
        <taxon>Cyclophyllidea</taxon>
        <taxon>Taeniidae</taxon>
        <taxon>Taenia</taxon>
    </lineage>
</organism>
<dbReference type="PROSITE" id="PS00027">
    <property type="entry name" value="HOMEOBOX_1"/>
    <property type="match status" value="1"/>
</dbReference>
<dbReference type="EMBL" id="JAKROA010000009">
    <property type="protein sequence ID" value="KAL5105068.1"/>
    <property type="molecule type" value="Genomic_DNA"/>
</dbReference>
<dbReference type="SMART" id="SM00389">
    <property type="entry name" value="HOX"/>
    <property type="match status" value="1"/>
</dbReference>
<name>A0ABR4Q6S9_9CEST</name>
<evidence type="ECO:0000313" key="11">
    <source>
        <dbReference type="Proteomes" id="UP001651158"/>
    </source>
</evidence>
<dbReference type="PRINTS" id="PR00031">
    <property type="entry name" value="HTHREPRESSR"/>
</dbReference>
<evidence type="ECO:0000313" key="10">
    <source>
        <dbReference type="EMBL" id="KAL5105068.1"/>
    </source>
</evidence>
<reference evidence="10 11" key="1">
    <citation type="journal article" date="2022" name="Front. Cell. Infect. Microbiol.">
        <title>The Genomes of Two Strains of Taenia crassiceps the Animal Model for the Study of Human Cysticercosis.</title>
        <authorList>
            <person name="Bobes R.J."/>
            <person name="Estrada K."/>
            <person name="Rios-Valencia D.G."/>
            <person name="Calderon-Gallegos A."/>
            <person name="de la Torre P."/>
            <person name="Carrero J.C."/>
            <person name="Sanchez-Flores A."/>
            <person name="Laclette J.P."/>
        </authorList>
    </citation>
    <scope>NUCLEOTIDE SEQUENCE [LARGE SCALE GENOMIC DNA]</scope>
    <source>
        <strain evidence="10">WFUcys</strain>
    </source>
</reference>
<evidence type="ECO:0000256" key="2">
    <source>
        <dbReference type="ARBA" id="ARBA00022473"/>
    </source>
</evidence>
<dbReference type="PANTHER" id="PTHR24340">
    <property type="entry name" value="HOMEOBOX PROTEIN NKX"/>
    <property type="match status" value="1"/>
</dbReference>
<dbReference type="InterPro" id="IPR017970">
    <property type="entry name" value="Homeobox_CS"/>
</dbReference>
<dbReference type="InterPro" id="IPR009057">
    <property type="entry name" value="Homeodomain-like_sf"/>
</dbReference>
<evidence type="ECO:0000256" key="8">
    <source>
        <dbReference type="SAM" id="MobiDB-lite"/>
    </source>
</evidence>
<evidence type="ECO:0000256" key="1">
    <source>
        <dbReference type="ARBA" id="ARBA00004123"/>
    </source>
</evidence>
<evidence type="ECO:0000256" key="6">
    <source>
        <dbReference type="PROSITE-ProRule" id="PRU00108"/>
    </source>
</evidence>